<comment type="caution">
    <text evidence="2">The sequence shown here is derived from an EMBL/GenBank/DDBJ whole genome shotgun (WGS) entry which is preliminary data.</text>
</comment>
<evidence type="ECO:0000313" key="2">
    <source>
        <dbReference type="EMBL" id="MBP1907022.1"/>
    </source>
</evidence>
<keyword evidence="3" id="KW-1185">Reference proteome</keyword>
<accession>A0ABS4FWS0</accession>
<protein>
    <submittedName>
        <fullName evidence="2">Uncharacterized membrane protein YtjA (UPF0391 family)</fullName>
    </submittedName>
</protein>
<dbReference type="EMBL" id="JAGGKG010000021">
    <property type="protein sequence ID" value="MBP1907022.1"/>
    <property type="molecule type" value="Genomic_DNA"/>
</dbReference>
<feature type="transmembrane region" description="Helical" evidence="1">
    <location>
        <begin position="78"/>
        <end position="96"/>
    </location>
</feature>
<gene>
    <name evidence="2" type="ORF">J2Z32_003687</name>
</gene>
<dbReference type="Proteomes" id="UP001519272">
    <property type="component" value="Unassembled WGS sequence"/>
</dbReference>
<sequence length="177" mass="19771">MGSFDRKVERNQVRLKKKGINVNTNRGSGGGGGAMIGSRGDGEVFKGRKIVLPVTLSLIAILYGGLGIATKATGADTAIFWITIVLYLLLSLVIFLRKPYLRIHKNFLYTSRFNRDLMVDAANIDKIIIRKDQIVVVPKGRGSKWTFNRIRNRFDVAAMGDSLEKFGYTHQVKVIKE</sequence>
<keyword evidence="1" id="KW-1133">Transmembrane helix</keyword>
<keyword evidence="1" id="KW-0812">Transmembrane</keyword>
<keyword evidence="1" id="KW-0472">Membrane</keyword>
<reference evidence="2 3" key="1">
    <citation type="submission" date="2021-03" db="EMBL/GenBank/DDBJ databases">
        <title>Genomic Encyclopedia of Type Strains, Phase IV (KMG-IV): sequencing the most valuable type-strain genomes for metagenomic binning, comparative biology and taxonomic classification.</title>
        <authorList>
            <person name="Goeker M."/>
        </authorList>
    </citation>
    <scope>NUCLEOTIDE SEQUENCE [LARGE SCALE GENOMIC DNA]</scope>
    <source>
        <strain evidence="2 3">DSM 14349</strain>
    </source>
</reference>
<dbReference type="RefSeq" id="WP_210090612.1">
    <property type="nucleotide sequence ID" value="NZ_JAGGKG010000021.1"/>
</dbReference>
<evidence type="ECO:0000256" key="1">
    <source>
        <dbReference type="SAM" id="Phobius"/>
    </source>
</evidence>
<feature type="transmembrane region" description="Helical" evidence="1">
    <location>
        <begin position="50"/>
        <end position="72"/>
    </location>
</feature>
<organism evidence="2 3">
    <name type="scientific">Paenibacillus turicensis</name>
    <dbReference type="NCBI Taxonomy" id="160487"/>
    <lineage>
        <taxon>Bacteria</taxon>
        <taxon>Bacillati</taxon>
        <taxon>Bacillota</taxon>
        <taxon>Bacilli</taxon>
        <taxon>Bacillales</taxon>
        <taxon>Paenibacillaceae</taxon>
        <taxon>Paenibacillus</taxon>
    </lineage>
</organism>
<evidence type="ECO:0000313" key="3">
    <source>
        <dbReference type="Proteomes" id="UP001519272"/>
    </source>
</evidence>
<proteinExistence type="predicted"/>
<name>A0ABS4FWS0_9BACL</name>